<feature type="domain" description="Exocyst complex component EXOC2/Sec5 N-terminal" evidence="3">
    <location>
        <begin position="159"/>
        <end position="254"/>
    </location>
</feature>
<reference evidence="5" key="1">
    <citation type="submission" date="2022-11" db="UniProtKB">
        <authorList>
            <consortium name="WormBaseParasite"/>
        </authorList>
    </citation>
    <scope>IDENTIFICATION</scope>
</reference>
<evidence type="ECO:0000259" key="3">
    <source>
        <dbReference type="Pfam" id="PF15469"/>
    </source>
</evidence>
<evidence type="ECO:0000313" key="5">
    <source>
        <dbReference type="WBParaSite" id="jg4351"/>
    </source>
</evidence>
<dbReference type="AlphaFoldDB" id="A0A915E9P8"/>
<evidence type="ECO:0000256" key="2">
    <source>
        <dbReference type="SAM" id="Coils"/>
    </source>
</evidence>
<dbReference type="Proteomes" id="UP000887574">
    <property type="component" value="Unplaced"/>
</dbReference>
<dbReference type="InterPro" id="IPR039481">
    <property type="entry name" value="EXOC2/Sec5_N_dom"/>
</dbReference>
<keyword evidence="2" id="KW-0175">Coiled coil</keyword>
<proteinExistence type="predicted"/>
<keyword evidence="1" id="KW-0813">Transport</keyword>
<organism evidence="4 5">
    <name type="scientific">Ditylenchus dipsaci</name>
    <dbReference type="NCBI Taxonomy" id="166011"/>
    <lineage>
        <taxon>Eukaryota</taxon>
        <taxon>Metazoa</taxon>
        <taxon>Ecdysozoa</taxon>
        <taxon>Nematoda</taxon>
        <taxon>Chromadorea</taxon>
        <taxon>Rhabditida</taxon>
        <taxon>Tylenchina</taxon>
        <taxon>Tylenchomorpha</taxon>
        <taxon>Sphaerularioidea</taxon>
        <taxon>Anguinidae</taxon>
        <taxon>Anguininae</taxon>
        <taxon>Ditylenchus</taxon>
    </lineage>
</organism>
<keyword evidence="4" id="KW-1185">Reference proteome</keyword>
<name>A0A915E9P8_9BILA</name>
<evidence type="ECO:0000256" key="1">
    <source>
        <dbReference type="ARBA" id="ARBA00022448"/>
    </source>
</evidence>
<feature type="coiled-coil region" evidence="2">
    <location>
        <begin position="186"/>
        <end position="213"/>
    </location>
</feature>
<dbReference type="Pfam" id="PF15469">
    <property type="entry name" value="Sec5"/>
    <property type="match status" value="1"/>
</dbReference>
<accession>A0A915E9P8</accession>
<evidence type="ECO:0000313" key="4">
    <source>
        <dbReference type="Proteomes" id="UP000887574"/>
    </source>
</evidence>
<dbReference type="WBParaSite" id="jg4351">
    <property type="protein sequence ID" value="jg4351"/>
    <property type="gene ID" value="jg4351"/>
</dbReference>
<sequence>MFFKSKVIATICVGSGLEPLKSLKLRVVIRTTVLKLVAKALRKAGLDCLSVKCMDVQYSSKKFGGKFLSIGFDQQVKDGREYKIWIDEAVPVNKTVCDYSPCSKHADIVHPINMIDPLSETSVWIDESKTVPGRRAKSVLGIAVDLERKVSADELVEMFPLRSTNIQMKNFDPAMFLLQNHALATVAELGQGLRNLQEDIAKSEIQLRSMDAADMNPLLSVINALSTLHSEIEHEQKNDNWPLTKPLASKIDEIRCLMDQGYVLHSRS</sequence>
<protein>
    <submittedName>
        <fullName evidence="5">Exocyst complex component EXOC2/Sec5 N-terminal domain-containing protein</fullName>
    </submittedName>
</protein>